<evidence type="ECO:0000256" key="2">
    <source>
        <dbReference type="PROSITE-ProRule" id="PRU00335"/>
    </source>
</evidence>
<sequence>MTSSPTPSPRARILAAVVDLLRAQDPAQVSITAVVRQAGTTRPTFYRQVGDLPTAFAEAAVTRIDAAFTAAGVGPLGAVDGASRASSAARRRVDLHDVAPEDLPAMERVITGIVEDLAPDAAFFRRVLLGHGGHRVQLRVIEAVAEELRIASPLAPALARGPLPPTFAAQTLAAGVSWAMLDWFAEDQRPPAATIAHRLTTYLHRSVIGGLGAPPTAPTPDLPTTPEERKNP</sequence>
<dbReference type="EMBL" id="CP065738">
    <property type="protein sequence ID" value="QPT53800.1"/>
    <property type="molecule type" value="Genomic_DNA"/>
</dbReference>
<dbReference type="SUPFAM" id="SSF46689">
    <property type="entry name" value="Homeodomain-like"/>
    <property type="match status" value="1"/>
</dbReference>
<reference evidence="5 6" key="1">
    <citation type="submission" date="2020-12" db="EMBL/GenBank/DDBJ databases">
        <title>FDA dAtabase for Regulatory Grade micrObial Sequences (FDA-ARGOS): Supporting development and validation of Infectious Disease Dx tests.</title>
        <authorList>
            <person name="Sproer C."/>
            <person name="Gronow S."/>
            <person name="Severitt S."/>
            <person name="Schroder I."/>
            <person name="Tallon L."/>
            <person name="Sadzewicz L."/>
            <person name="Zhao X."/>
            <person name="Boylan J."/>
            <person name="Ott S."/>
            <person name="Bowen H."/>
            <person name="Vavikolanu K."/>
            <person name="Mehta A."/>
            <person name="Aluvathingal J."/>
            <person name="Nadendla S."/>
            <person name="Lowell S."/>
            <person name="Myers T."/>
            <person name="Yan Y."/>
            <person name="Sichtig H."/>
        </authorList>
    </citation>
    <scope>NUCLEOTIDE SEQUENCE [LARGE SCALE GENOMIC DNA]</scope>
    <source>
        <strain evidence="5 6">FDAARGOS_864</strain>
    </source>
</reference>
<evidence type="ECO:0000313" key="6">
    <source>
        <dbReference type="Proteomes" id="UP000594975"/>
    </source>
</evidence>
<proteinExistence type="predicted"/>
<dbReference type="Gene3D" id="1.10.10.60">
    <property type="entry name" value="Homeodomain-like"/>
    <property type="match status" value="1"/>
</dbReference>
<organism evidence="5 6">
    <name type="scientific">Rothia kristinae</name>
    <dbReference type="NCBI Taxonomy" id="37923"/>
    <lineage>
        <taxon>Bacteria</taxon>
        <taxon>Bacillati</taxon>
        <taxon>Actinomycetota</taxon>
        <taxon>Actinomycetes</taxon>
        <taxon>Micrococcales</taxon>
        <taxon>Micrococcaceae</taxon>
        <taxon>Rothia</taxon>
    </lineage>
</organism>
<dbReference type="RefSeq" id="WP_129357395.1">
    <property type="nucleotide sequence ID" value="NZ_CP065738.1"/>
</dbReference>
<dbReference type="GO" id="GO:0003677">
    <property type="term" value="F:DNA binding"/>
    <property type="evidence" value="ECO:0007669"/>
    <property type="project" value="UniProtKB-UniRule"/>
</dbReference>
<keyword evidence="1 2" id="KW-0238">DNA-binding</keyword>
<evidence type="ECO:0000256" key="3">
    <source>
        <dbReference type="SAM" id="MobiDB-lite"/>
    </source>
</evidence>
<evidence type="ECO:0000256" key="1">
    <source>
        <dbReference type="ARBA" id="ARBA00023125"/>
    </source>
</evidence>
<dbReference type="AlphaFoldDB" id="A0A7T3F9N4"/>
<feature type="region of interest" description="Disordered" evidence="3">
    <location>
        <begin position="210"/>
        <end position="232"/>
    </location>
</feature>
<protein>
    <submittedName>
        <fullName evidence="5">TetR/AcrR family transcriptional regulator</fullName>
    </submittedName>
</protein>
<feature type="DNA-binding region" description="H-T-H motif" evidence="2">
    <location>
        <begin position="30"/>
        <end position="49"/>
    </location>
</feature>
<dbReference type="InterPro" id="IPR009057">
    <property type="entry name" value="Homeodomain-like_sf"/>
</dbReference>
<dbReference type="GeneID" id="61261898"/>
<dbReference type="PROSITE" id="PS50977">
    <property type="entry name" value="HTH_TETR_2"/>
    <property type="match status" value="1"/>
</dbReference>
<dbReference type="InterPro" id="IPR001647">
    <property type="entry name" value="HTH_TetR"/>
</dbReference>
<name>A0A7T3F9N4_9MICC</name>
<accession>A0A7T3F9N4</accession>
<feature type="domain" description="HTH tetR-type" evidence="4">
    <location>
        <begin position="7"/>
        <end position="67"/>
    </location>
</feature>
<evidence type="ECO:0000313" key="5">
    <source>
        <dbReference type="EMBL" id="QPT53800.1"/>
    </source>
</evidence>
<dbReference type="Proteomes" id="UP000594975">
    <property type="component" value="Chromosome"/>
</dbReference>
<dbReference type="KEGG" id="rkr:I6G21_00850"/>
<gene>
    <name evidence="5" type="ORF">I6G21_00850</name>
</gene>
<evidence type="ECO:0000259" key="4">
    <source>
        <dbReference type="PROSITE" id="PS50977"/>
    </source>
</evidence>